<gene>
    <name evidence="2" type="ORF">K444DRAFT_549718</name>
</gene>
<reference evidence="2 3" key="1">
    <citation type="submission" date="2016-04" db="EMBL/GenBank/DDBJ databases">
        <title>A degradative enzymes factory behind the ericoid mycorrhizal symbiosis.</title>
        <authorList>
            <consortium name="DOE Joint Genome Institute"/>
            <person name="Martino E."/>
            <person name="Morin E."/>
            <person name="Grelet G."/>
            <person name="Kuo A."/>
            <person name="Kohler A."/>
            <person name="Daghino S."/>
            <person name="Barry K."/>
            <person name="Choi C."/>
            <person name="Cichocki N."/>
            <person name="Clum A."/>
            <person name="Copeland A."/>
            <person name="Hainaut M."/>
            <person name="Haridas S."/>
            <person name="Labutti K."/>
            <person name="Lindquist E."/>
            <person name="Lipzen A."/>
            <person name="Khouja H.-R."/>
            <person name="Murat C."/>
            <person name="Ohm R."/>
            <person name="Olson A."/>
            <person name="Spatafora J."/>
            <person name="Veneault-Fourrey C."/>
            <person name="Henrissat B."/>
            <person name="Grigoriev I."/>
            <person name="Martin F."/>
            <person name="Perotto S."/>
        </authorList>
    </citation>
    <scope>NUCLEOTIDE SEQUENCE [LARGE SCALE GENOMIC DNA]</scope>
    <source>
        <strain evidence="2 3">E</strain>
    </source>
</reference>
<protein>
    <recommendedName>
        <fullName evidence="1">DUF7918 domain-containing protein</fullName>
    </recommendedName>
</protein>
<dbReference type="Proteomes" id="UP000235371">
    <property type="component" value="Unassembled WGS sequence"/>
</dbReference>
<dbReference type="RefSeq" id="XP_024726313.1">
    <property type="nucleotide sequence ID" value="XM_024876478.1"/>
</dbReference>
<accession>A0A2J6SF76</accession>
<evidence type="ECO:0000313" key="2">
    <source>
        <dbReference type="EMBL" id="PMD49409.1"/>
    </source>
</evidence>
<dbReference type="GeneID" id="36584557"/>
<feature type="domain" description="DUF7918" evidence="1">
    <location>
        <begin position="20"/>
        <end position="163"/>
    </location>
</feature>
<dbReference type="OrthoDB" id="3563612at2759"/>
<keyword evidence="3" id="KW-1185">Reference proteome</keyword>
<dbReference type="Pfam" id="PF25534">
    <property type="entry name" value="DUF7918"/>
    <property type="match status" value="1"/>
</dbReference>
<dbReference type="InParanoid" id="A0A2J6SF76"/>
<organism evidence="2 3">
    <name type="scientific">Hyaloscypha bicolor E</name>
    <dbReference type="NCBI Taxonomy" id="1095630"/>
    <lineage>
        <taxon>Eukaryota</taxon>
        <taxon>Fungi</taxon>
        <taxon>Dikarya</taxon>
        <taxon>Ascomycota</taxon>
        <taxon>Pezizomycotina</taxon>
        <taxon>Leotiomycetes</taxon>
        <taxon>Helotiales</taxon>
        <taxon>Hyaloscyphaceae</taxon>
        <taxon>Hyaloscypha</taxon>
        <taxon>Hyaloscypha bicolor</taxon>
    </lineage>
</organism>
<evidence type="ECO:0000259" key="1">
    <source>
        <dbReference type="Pfam" id="PF25534"/>
    </source>
</evidence>
<sequence>MAILSLGPNKVEVRIRRHPQNTSFDEYVKVGDREKTDATSCDRYIIPEPGQIYTIEVTLKRGYNFGKADCVSASLCLLGVAKPISALQIRPPNDYENFTKEDLKVHLTYVKRVRVDGHSISGARLVFGEVSIDADLQNETNVMGIDPKNLGSLCIEVKKEKYDLVPMTPGEHAKMIKQDSKEICCSCE</sequence>
<name>A0A2J6SF76_9HELO</name>
<dbReference type="InterPro" id="IPR057678">
    <property type="entry name" value="DUF7918"/>
</dbReference>
<dbReference type="EMBL" id="KZ613921">
    <property type="protein sequence ID" value="PMD49409.1"/>
    <property type="molecule type" value="Genomic_DNA"/>
</dbReference>
<evidence type="ECO:0000313" key="3">
    <source>
        <dbReference type="Proteomes" id="UP000235371"/>
    </source>
</evidence>
<proteinExistence type="predicted"/>
<dbReference type="AlphaFoldDB" id="A0A2J6SF76"/>